<keyword evidence="4" id="KW-1185">Reference proteome</keyword>
<sequence>MNVTSKESASEVENSTEPNRTTALIVCVVVISYSIVMFILILNHFRNNSRLILHGLPVSKKQCQGPGAVLSNELLRLNFLLFLSLLQYDPFPGDRIPASEVSDTAAIFNAAVSGILRQTMRGKSLPQGLEFFRRCLQLLETGYVIGVDEIAAQDMTRIERRIAQLKGRNEQLWLRNDDTRK</sequence>
<dbReference type="CTD" id="36345071"/>
<evidence type="ECO:0000256" key="1">
    <source>
        <dbReference type="SAM" id="Phobius"/>
    </source>
</evidence>
<dbReference type="Proteomes" id="UP000492820">
    <property type="component" value="Unassembled WGS sequence"/>
</dbReference>
<evidence type="ECO:0000313" key="2">
    <source>
        <dbReference type="EMBL" id="CDS24198.1"/>
    </source>
</evidence>
<feature type="transmembrane region" description="Helical" evidence="1">
    <location>
        <begin position="23"/>
        <end position="42"/>
    </location>
</feature>
<dbReference type="OrthoDB" id="6256885at2759"/>
<dbReference type="AlphaFoldDB" id="U6JJE7"/>
<dbReference type="WBParaSite" id="EgrG_000727600">
    <property type="protein sequence ID" value="EgrG_000727600"/>
    <property type="gene ID" value="EgrG_000727600"/>
</dbReference>
<gene>
    <name evidence="3 6" type="ORF">EGR_09356</name>
    <name evidence="2" type="ORF">EgrG_000727600</name>
</gene>
<name>U6JJE7_ECHGR</name>
<reference evidence="2 5" key="2">
    <citation type="journal article" date="2013" name="Nature">
        <title>The genomes of four tapeworm species reveal adaptations to parasitism.</title>
        <authorList>
            <person name="Tsai I.J."/>
            <person name="Zarowiecki M."/>
            <person name="Holroyd N."/>
            <person name="Garciarrubio A."/>
            <person name="Sanchez-Flores A."/>
            <person name="Brooks K.L."/>
            <person name="Tracey A."/>
            <person name="Bobes R.J."/>
            <person name="Fragoso G."/>
            <person name="Sciutto E."/>
            <person name="Aslett M."/>
            <person name="Beasley H."/>
            <person name="Bennett H.M."/>
            <person name="Cai J."/>
            <person name="Camicia F."/>
            <person name="Clark R."/>
            <person name="Cucher M."/>
            <person name="De Silva N."/>
            <person name="Day T.A."/>
            <person name="Deplazes P."/>
            <person name="Estrada K."/>
            <person name="Fernandez C."/>
            <person name="Holland P.W."/>
            <person name="Hou J."/>
            <person name="Hu S."/>
            <person name="Huckvale T."/>
            <person name="Hung S.S."/>
            <person name="Kamenetzky L."/>
            <person name="Keane J.A."/>
            <person name="Kiss F."/>
            <person name="Koziol U."/>
            <person name="Lambert O."/>
            <person name="Liu K."/>
            <person name="Luo X."/>
            <person name="Luo Y."/>
            <person name="Macchiaroli N."/>
            <person name="Nichol S."/>
            <person name="Paps J."/>
            <person name="Parkinson J."/>
            <person name="Pouchkina-Stantcheva N."/>
            <person name="Riddiford N."/>
            <person name="Rosenzvit M."/>
            <person name="Salinas G."/>
            <person name="Wasmuth J.D."/>
            <person name="Zamanian M."/>
            <person name="Zheng Y."/>
            <person name="Cai X."/>
            <person name="Soberon X."/>
            <person name="Olson P.D."/>
            <person name="Laclette J.P."/>
            <person name="Brehm K."/>
            <person name="Berriman M."/>
            <person name="Garciarrubio A."/>
            <person name="Bobes R.J."/>
            <person name="Fragoso G."/>
            <person name="Sanchez-Flores A."/>
            <person name="Estrada K."/>
            <person name="Cevallos M.A."/>
            <person name="Morett E."/>
            <person name="Gonzalez V."/>
            <person name="Portillo T."/>
            <person name="Ochoa-Leyva A."/>
            <person name="Jose M.V."/>
            <person name="Sciutto E."/>
            <person name="Landa A."/>
            <person name="Jimenez L."/>
            <person name="Valdes V."/>
            <person name="Carrero J.C."/>
            <person name="Larralde C."/>
            <person name="Morales-Montor J."/>
            <person name="Limon-Lason J."/>
            <person name="Soberon X."/>
            <person name="Laclette J.P."/>
        </authorList>
    </citation>
    <scope>NUCLEOTIDE SEQUENCE [LARGE SCALE GENOMIC DNA]</scope>
</reference>
<dbReference type="RefSeq" id="XP_024346986.1">
    <property type="nucleotide sequence ID" value="XM_024498605.1"/>
</dbReference>
<reference evidence="2" key="3">
    <citation type="submission" date="2014-06" db="EMBL/GenBank/DDBJ databases">
        <authorList>
            <person name="Aslett M."/>
        </authorList>
    </citation>
    <scope>NUCLEOTIDE SEQUENCE</scope>
</reference>
<dbReference type="EMBL" id="APAU02000144">
    <property type="protein sequence ID" value="EUB55790.1"/>
    <property type="molecule type" value="Genomic_DNA"/>
</dbReference>
<accession>U6JJE7</accession>
<evidence type="ECO:0000313" key="4">
    <source>
        <dbReference type="Proteomes" id="UP000019149"/>
    </source>
</evidence>
<proteinExistence type="predicted"/>
<keyword evidence="1" id="KW-0472">Membrane</keyword>
<keyword evidence="1" id="KW-0812">Transmembrane</keyword>
<protein>
    <submittedName>
        <fullName evidence="3 6">Uncharacterized protein</fullName>
    </submittedName>
</protein>
<dbReference type="OMA" id="EIAAQDM"/>
<evidence type="ECO:0000313" key="5">
    <source>
        <dbReference type="Proteomes" id="UP000492820"/>
    </source>
</evidence>
<dbReference type="KEGG" id="egl:EGR_09356"/>
<reference evidence="3 4" key="1">
    <citation type="journal article" date="2013" name="Nat. Genet.">
        <title>The genome of the hydatid tapeworm Echinococcus granulosus.</title>
        <authorList>
            <person name="Zheng H."/>
            <person name="Zhang W."/>
            <person name="Zhang L."/>
            <person name="Zhang Z."/>
            <person name="Li J."/>
            <person name="Lu G."/>
            <person name="Zhu Y."/>
            <person name="Wang Y."/>
            <person name="Huang Y."/>
            <person name="Liu J."/>
            <person name="Kang H."/>
            <person name="Chen J."/>
            <person name="Wang L."/>
            <person name="Chen A."/>
            <person name="Yu S."/>
            <person name="Gao Z."/>
            <person name="Jin L."/>
            <person name="Gu W."/>
            <person name="Wang Z."/>
            <person name="Zhao L."/>
            <person name="Shi B."/>
            <person name="Wen H."/>
            <person name="Lin R."/>
            <person name="Jones M.K."/>
            <person name="Brejova B."/>
            <person name="Vinar T."/>
            <person name="Zhao G."/>
            <person name="McManus D.P."/>
            <person name="Chen Z."/>
            <person name="Zhou Y."/>
            <person name="Wang S."/>
        </authorList>
    </citation>
    <scope>NUCLEOTIDE SEQUENCE [LARGE SCALE GENOMIC DNA]</scope>
</reference>
<keyword evidence="1" id="KW-1133">Transmembrane helix</keyword>
<dbReference type="Proteomes" id="UP000019149">
    <property type="component" value="Unassembled WGS sequence"/>
</dbReference>
<dbReference type="GeneID" id="36345071"/>
<reference evidence="6" key="4">
    <citation type="submission" date="2020-10" db="UniProtKB">
        <authorList>
            <consortium name="WormBaseParasite"/>
        </authorList>
    </citation>
    <scope>IDENTIFICATION</scope>
</reference>
<dbReference type="EMBL" id="LK028599">
    <property type="protein sequence ID" value="CDS24198.1"/>
    <property type="molecule type" value="Genomic_DNA"/>
</dbReference>
<organism evidence="3 4">
    <name type="scientific">Echinococcus granulosus</name>
    <name type="common">Hydatid tapeworm</name>
    <dbReference type="NCBI Taxonomy" id="6210"/>
    <lineage>
        <taxon>Eukaryota</taxon>
        <taxon>Metazoa</taxon>
        <taxon>Spiralia</taxon>
        <taxon>Lophotrochozoa</taxon>
        <taxon>Platyhelminthes</taxon>
        <taxon>Cestoda</taxon>
        <taxon>Eucestoda</taxon>
        <taxon>Cyclophyllidea</taxon>
        <taxon>Taeniidae</taxon>
        <taxon>Echinococcus</taxon>
        <taxon>Echinococcus granulosus group</taxon>
    </lineage>
</organism>
<evidence type="ECO:0000313" key="3">
    <source>
        <dbReference type="EMBL" id="EUB55790.1"/>
    </source>
</evidence>
<evidence type="ECO:0000313" key="6">
    <source>
        <dbReference type="WBParaSite" id="EgrG_000727600"/>
    </source>
</evidence>